<dbReference type="Pfam" id="PF08240">
    <property type="entry name" value="ADH_N"/>
    <property type="match status" value="1"/>
</dbReference>
<dbReference type="SUPFAM" id="SSF51735">
    <property type="entry name" value="NAD(P)-binding Rossmann-fold domains"/>
    <property type="match status" value="1"/>
</dbReference>
<dbReference type="RefSeq" id="XP_033379728.1">
    <property type="nucleotide sequence ID" value="XM_033528978.1"/>
</dbReference>
<dbReference type="InterPro" id="IPR011032">
    <property type="entry name" value="GroES-like_sf"/>
</dbReference>
<dbReference type="CDD" id="cd05289">
    <property type="entry name" value="MDR_like_2"/>
    <property type="match status" value="1"/>
</dbReference>
<dbReference type="InterPro" id="IPR020843">
    <property type="entry name" value="ER"/>
</dbReference>
<feature type="domain" description="Enoyl reductase (ER)" evidence="1">
    <location>
        <begin position="17"/>
        <end position="334"/>
    </location>
</feature>
<name>A0A6A5XEV5_9PLEO</name>
<dbReference type="SUPFAM" id="SSF50129">
    <property type="entry name" value="GroES-like"/>
    <property type="match status" value="1"/>
</dbReference>
<evidence type="ECO:0000259" key="1">
    <source>
        <dbReference type="SMART" id="SM00829"/>
    </source>
</evidence>
<dbReference type="AlphaFoldDB" id="A0A6A5XEV5"/>
<dbReference type="Proteomes" id="UP000799778">
    <property type="component" value="Unassembled WGS sequence"/>
</dbReference>
<dbReference type="InterPro" id="IPR036291">
    <property type="entry name" value="NAD(P)-bd_dom_sf"/>
</dbReference>
<dbReference type="PROSITE" id="PS01162">
    <property type="entry name" value="QOR_ZETA_CRYSTAL"/>
    <property type="match status" value="1"/>
</dbReference>
<evidence type="ECO:0000313" key="3">
    <source>
        <dbReference type="Proteomes" id="UP000799778"/>
    </source>
</evidence>
<dbReference type="GO" id="GO:0008270">
    <property type="term" value="F:zinc ion binding"/>
    <property type="evidence" value="ECO:0007669"/>
    <property type="project" value="InterPro"/>
</dbReference>
<reference evidence="2" key="1">
    <citation type="journal article" date="2020" name="Stud. Mycol.">
        <title>101 Dothideomycetes genomes: a test case for predicting lifestyles and emergence of pathogens.</title>
        <authorList>
            <person name="Haridas S."/>
            <person name="Albert R."/>
            <person name="Binder M."/>
            <person name="Bloem J."/>
            <person name="Labutti K."/>
            <person name="Salamov A."/>
            <person name="Andreopoulos B."/>
            <person name="Baker S."/>
            <person name="Barry K."/>
            <person name="Bills G."/>
            <person name="Bluhm B."/>
            <person name="Cannon C."/>
            <person name="Castanera R."/>
            <person name="Culley D."/>
            <person name="Daum C."/>
            <person name="Ezra D."/>
            <person name="Gonzalez J."/>
            <person name="Henrissat B."/>
            <person name="Kuo A."/>
            <person name="Liang C."/>
            <person name="Lipzen A."/>
            <person name="Lutzoni F."/>
            <person name="Magnuson J."/>
            <person name="Mondo S."/>
            <person name="Nolan M."/>
            <person name="Ohm R."/>
            <person name="Pangilinan J."/>
            <person name="Park H.-J."/>
            <person name="Ramirez L."/>
            <person name="Alfaro M."/>
            <person name="Sun H."/>
            <person name="Tritt A."/>
            <person name="Yoshinaga Y."/>
            <person name="Zwiers L.-H."/>
            <person name="Turgeon B."/>
            <person name="Goodwin S."/>
            <person name="Spatafora J."/>
            <person name="Crous P."/>
            <person name="Grigoriev I."/>
        </authorList>
    </citation>
    <scope>NUCLEOTIDE SEQUENCE</scope>
    <source>
        <strain evidence="2">CBS 175.79</strain>
    </source>
</reference>
<gene>
    <name evidence="2" type="ORF">BU24DRAFT_426463</name>
</gene>
<dbReference type="InterPro" id="IPR013154">
    <property type="entry name" value="ADH-like_N"/>
</dbReference>
<dbReference type="OrthoDB" id="3509362at2759"/>
<keyword evidence="3" id="KW-1185">Reference proteome</keyword>
<dbReference type="Gene3D" id="3.40.50.720">
    <property type="entry name" value="NAD(P)-binding Rossmann-like Domain"/>
    <property type="match status" value="1"/>
</dbReference>
<dbReference type="SMART" id="SM00829">
    <property type="entry name" value="PKS_ER"/>
    <property type="match status" value="1"/>
</dbReference>
<protein>
    <submittedName>
        <fullName evidence="2">NAD(P)-binding protein</fullName>
    </submittedName>
</protein>
<sequence>MSELPKTQKAVIFNTNTTQLSLSTTAPVPTGPPEEHIIKVHSTAITNGELTWGPFVNWPVEHVPGFDVSGTIVTTVPGSKFQVGDKVYGRIGAAREGAARQYATILPSETALVPEGLDMVDAASVPMSAHTAWQALFEKGLITGSFSPSSVPHVGKDGNFVGDQAKGKRVLVLGAAGGVGFLAVQFGKLAGATVFGTASARNRELLEGLGIDGVIDYNKTSMKDWISGDEEKKFDLVFDCVGGKSMLDGWNAVKENGVYVSVVVGFKEPDEGKPAGVKSIWFIMDARGPELEAIGKIIAKGLITTSVDSIWAIEEYENAFKKTATGHAKGKVVIKVTDN</sequence>
<dbReference type="GO" id="GO:0016491">
    <property type="term" value="F:oxidoreductase activity"/>
    <property type="evidence" value="ECO:0007669"/>
    <property type="project" value="InterPro"/>
</dbReference>
<dbReference type="Pfam" id="PF13602">
    <property type="entry name" value="ADH_zinc_N_2"/>
    <property type="match status" value="1"/>
</dbReference>
<dbReference type="PANTHER" id="PTHR11695">
    <property type="entry name" value="ALCOHOL DEHYDROGENASE RELATED"/>
    <property type="match status" value="1"/>
</dbReference>
<accession>A0A6A5XEV5</accession>
<dbReference type="PANTHER" id="PTHR11695:SF647">
    <property type="entry name" value="ENOYL REDUCTASE (ER) DOMAIN-CONTAINING PROTEIN"/>
    <property type="match status" value="1"/>
</dbReference>
<dbReference type="InterPro" id="IPR050700">
    <property type="entry name" value="YIM1/Zinc_Alcohol_DH_Fams"/>
</dbReference>
<dbReference type="Gene3D" id="3.90.180.10">
    <property type="entry name" value="Medium-chain alcohol dehydrogenases, catalytic domain"/>
    <property type="match status" value="1"/>
</dbReference>
<evidence type="ECO:0000313" key="2">
    <source>
        <dbReference type="EMBL" id="KAF2011389.1"/>
    </source>
</evidence>
<dbReference type="GeneID" id="54286375"/>
<dbReference type="GO" id="GO:0005739">
    <property type="term" value="C:mitochondrion"/>
    <property type="evidence" value="ECO:0007669"/>
    <property type="project" value="TreeGrafter"/>
</dbReference>
<organism evidence="2 3">
    <name type="scientific">Aaosphaeria arxii CBS 175.79</name>
    <dbReference type="NCBI Taxonomy" id="1450172"/>
    <lineage>
        <taxon>Eukaryota</taxon>
        <taxon>Fungi</taxon>
        <taxon>Dikarya</taxon>
        <taxon>Ascomycota</taxon>
        <taxon>Pezizomycotina</taxon>
        <taxon>Dothideomycetes</taxon>
        <taxon>Pleosporomycetidae</taxon>
        <taxon>Pleosporales</taxon>
        <taxon>Pleosporales incertae sedis</taxon>
        <taxon>Aaosphaeria</taxon>
    </lineage>
</organism>
<dbReference type="InterPro" id="IPR002364">
    <property type="entry name" value="Quin_OxRdtase/zeta-crystal_CS"/>
</dbReference>
<proteinExistence type="predicted"/>
<dbReference type="EMBL" id="ML978074">
    <property type="protein sequence ID" value="KAF2011389.1"/>
    <property type="molecule type" value="Genomic_DNA"/>
</dbReference>